<reference evidence="8 9" key="1">
    <citation type="submission" date="2016-12" db="EMBL/GenBank/DDBJ databases">
        <title>Isolation and genomic insights into novel planktonic Zetaproteobacteria from stratified waters of the Chesapeake Bay.</title>
        <authorList>
            <person name="McAllister S.M."/>
            <person name="Kato S."/>
            <person name="Chan C.S."/>
            <person name="Chiu B.K."/>
            <person name="Field E.K."/>
        </authorList>
    </citation>
    <scope>NUCLEOTIDE SEQUENCE [LARGE SCALE GENOMIC DNA]</scope>
    <source>
        <strain evidence="8 9">CP-8</strain>
    </source>
</reference>
<evidence type="ECO:0000256" key="2">
    <source>
        <dbReference type="ARBA" id="ARBA00022908"/>
    </source>
</evidence>
<dbReference type="PANTHER" id="PTHR30349">
    <property type="entry name" value="PHAGE INTEGRASE-RELATED"/>
    <property type="match status" value="1"/>
</dbReference>
<protein>
    <submittedName>
        <fullName evidence="8">Phage integrase, N-terminal SAM-like domain</fullName>
    </submittedName>
</protein>
<dbReference type="SUPFAM" id="SSF56349">
    <property type="entry name" value="DNA breaking-rejoining enzymes"/>
    <property type="match status" value="1"/>
</dbReference>
<keyword evidence="3 5" id="KW-0238">DNA-binding</keyword>
<feature type="domain" description="Tyr recombinase" evidence="6">
    <location>
        <begin position="365"/>
        <end position="562"/>
    </location>
</feature>
<dbReference type="InterPro" id="IPR044068">
    <property type="entry name" value="CB"/>
</dbReference>
<gene>
    <name evidence="8" type="ORF">Ga0123462_1732</name>
</gene>
<dbReference type="GO" id="GO:0006310">
    <property type="term" value="P:DNA recombination"/>
    <property type="evidence" value="ECO:0007669"/>
    <property type="project" value="UniProtKB-KW"/>
</dbReference>
<dbReference type="Pfam" id="PF20172">
    <property type="entry name" value="DUF6538"/>
    <property type="match status" value="1"/>
</dbReference>
<dbReference type="OrthoDB" id="9784724at2"/>
<keyword evidence="9" id="KW-1185">Reference proteome</keyword>
<dbReference type="PANTHER" id="PTHR30349:SF41">
    <property type="entry name" value="INTEGRASE_RECOMBINASE PROTEIN MJ0367-RELATED"/>
    <property type="match status" value="1"/>
</dbReference>
<dbReference type="InterPro" id="IPR013762">
    <property type="entry name" value="Integrase-like_cat_sf"/>
</dbReference>
<dbReference type="CDD" id="cd01184">
    <property type="entry name" value="INT_C_like_1"/>
    <property type="match status" value="1"/>
</dbReference>
<dbReference type="Proteomes" id="UP000231637">
    <property type="component" value="Chromosome"/>
</dbReference>
<dbReference type="Gene3D" id="1.10.150.130">
    <property type="match status" value="1"/>
</dbReference>
<evidence type="ECO:0000313" key="8">
    <source>
        <dbReference type="EMBL" id="ATX82580.1"/>
    </source>
</evidence>
<proteinExistence type="inferred from homology"/>
<keyword evidence="2" id="KW-0229">DNA integration</keyword>
<dbReference type="GO" id="GO:0003677">
    <property type="term" value="F:DNA binding"/>
    <property type="evidence" value="ECO:0007669"/>
    <property type="project" value="UniProtKB-UniRule"/>
</dbReference>
<evidence type="ECO:0000256" key="1">
    <source>
        <dbReference type="ARBA" id="ARBA00008857"/>
    </source>
</evidence>
<comment type="similarity">
    <text evidence="1">Belongs to the 'phage' integrase family.</text>
</comment>
<dbReference type="InterPro" id="IPR011010">
    <property type="entry name" value="DNA_brk_join_enz"/>
</dbReference>
<dbReference type="PROSITE" id="PS51898">
    <property type="entry name" value="TYR_RECOMBINASE"/>
    <property type="match status" value="1"/>
</dbReference>
<evidence type="ECO:0000256" key="5">
    <source>
        <dbReference type="PROSITE-ProRule" id="PRU01248"/>
    </source>
</evidence>
<dbReference type="Pfam" id="PF14659">
    <property type="entry name" value="Phage_int_SAM_3"/>
    <property type="match status" value="1"/>
</dbReference>
<dbReference type="GO" id="GO:0015074">
    <property type="term" value="P:DNA integration"/>
    <property type="evidence" value="ECO:0007669"/>
    <property type="project" value="UniProtKB-KW"/>
</dbReference>
<dbReference type="EMBL" id="CP018800">
    <property type="protein sequence ID" value="ATX82580.1"/>
    <property type="molecule type" value="Genomic_DNA"/>
</dbReference>
<keyword evidence="4" id="KW-0233">DNA recombination</keyword>
<dbReference type="InterPro" id="IPR002104">
    <property type="entry name" value="Integrase_catalytic"/>
</dbReference>
<dbReference type="RefSeq" id="WP_100265913.1">
    <property type="nucleotide sequence ID" value="NZ_CP018800.1"/>
</dbReference>
<dbReference type="InterPro" id="IPR050090">
    <property type="entry name" value="Tyrosine_recombinase_XerCD"/>
</dbReference>
<dbReference type="Gene3D" id="1.10.443.10">
    <property type="entry name" value="Intergrase catalytic core"/>
    <property type="match status" value="1"/>
</dbReference>
<evidence type="ECO:0000259" key="6">
    <source>
        <dbReference type="PROSITE" id="PS51898"/>
    </source>
</evidence>
<evidence type="ECO:0000256" key="4">
    <source>
        <dbReference type="ARBA" id="ARBA00023172"/>
    </source>
</evidence>
<name>A0A2K8L5I6_9PROT</name>
<dbReference type="InterPro" id="IPR010998">
    <property type="entry name" value="Integrase_recombinase_N"/>
</dbReference>
<evidence type="ECO:0000313" key="9">
    <source>
        <dbReference type="Proteomes" id="UP000231637"/>
    </source>
</evidence>
<dbReference type="AlphaFoldDB" id="A0A2K8L5I6"/>
<accession>A0A2K8L5I6</accession>
<dbReference type="PROSITE" id="PS51900">
    <property type="entry name" value="CB"/>
    <property type="match status" value="1"/>
</dbReference>
<evidence type="ECO:0000259" key="7">
    <source>
        <dbReference type="PROSITE" id="PS51900"/>
    </source>
</evidence>
<sequence length="576" mass="65872">MAVEYLQKNKYFVFYYRRVVPEDLRPIIRKREIKKSLRTRERSLAILRHNALNIEVEKYFRELRGKGKMADSFDPLRDMKIKQDAIATHIAQGDAVLSGVVNALRGRLLYFSDPAKPIPAVPIEVKGAELFRVGASEPIPQITIATALAHADAAGIQAMIDETSFIGDASVQVSWEDPENADEFDAIQERLLTDKLKRLGLFEDAKMLQEIKNKKTPQVPSSDSQATKLLNNTMTFSELAEEYLATRPDIKPETLKLCKSVYALFIEIMGDIKVSSITHKTITDFLSTLKNKMPANARKKYPNLSISEILEQDHEKNGVPLLAIKTINKYNSTISPMFNYAVNNDLMDKNYTENKTLRSSKTEENEKEPFTQQEVQKIFCEMDVWVKNDRSKPENFWIMLIGAFTGARLGEICQLKIDDVKHIAQDDSSGWVFDINELDDKEVKRTSAIRMVPIHSELVKLGFLDYVEERKKKGSNQVFDLNRGPNGSWSYYMSKRYGYRFRKGRFGKSFHNWRHTVCDMLMKNPGVLSEEQDALVGHKLSGEGRTTYGKGFGYITLKKTVEAIKYDVDLSHLYTK</sequence>
<dbReference type="KEGG" id="mfn:Ga0123462_1732"/>
<dbReference type="InterPro" id="IPR004107">
    <property type="entry name" value="Integrase_SAM-like_N"/>
</dbReference>
<feature type="domain" description="Core-binding (CB)" evidence="7">
    <location>
        <begin position="234"/>
        <end position="342"/>
    </location>
</feature>
<dbReference type="InterPro" id="IPR046668">
    <property type="entry name" value="DUF6538"/>
</dbReference>
<organism evidence="8 9">
    <name type="scientific">Mariprofundus ferrinatatus</name>
    <dbReference type="NCBI Taxonomy" id="1921087"/>
    <lineage>
        <taxon>Bacteria</taxon>
        <taxon>Pseudomonadati</taxon>
        <taxon>Pseudomonadota</taxon>
        <taxon>Candidatius Mariprofundia</taxon>
        <taxon>Mariprofundales</taxon>
        <taxon>Mariprofundaceae</taxon>
        <taxon>Mariprofundus</taxon>
    </lineage>
</organism>
<evidence type="ECO:0000256" key="3">
    <source>
        <dbReference type="ARBA" id="ARBA00023125"/>
    </source>
</evidence>